<feature type="signal peptide" evidence="2">
    <location>
        <begin position="1"/>
        <end position="24"/>
    </location>
</feature>
<dbReference type="RefSeq" id="WP_097554172.1">
    <property type="nucleotide sequence ID" value="NZ_PCMW01000046.1"/>
</dbReference>
<evidence type="ECO:0000256" key="2">
    <source>
        <dbReference type="SAM" id="SignalP"/>
    </source>
</evidence>
<dbReference type="SUPFAM" id="SSF53850">
    <property type="entry name" value="Periplasmic binding protein-like II"/>
    <property type="match status" value="1"/>
</dbReference>
<dbReference type="OrthoDB" id="1450880at2"/>
<evidence type="ECO:0000259" key="3">
    <source>
        <dbReference type="Pfam" id="PF12849"/>
    </source>
</evidence>
<dbReference type="InterPro" id="IPR024370">
    <property type="entry name" value="PBP_domain"/>
</dbReference>
<feature type="domain" description="PBP" evidence="3">
    <location>
        <begin position="32"/>
        <end position="271"/>
    </location>
</feature>
<keyword evidence="1 2" id="KW-0732">Signal</keyword>
<dbReference type="EMBL" id="PCMW01000046">
    <property type="protein sequence ID" value="PDS24186.1"/>
    <property type="molecule type" value="Genomic_DNA"/>
</dbReference>
<name>A0A2H3KXJ5_9FLAO</name>
<dbReference type="PANTHER" id="PTHR30570:SF1">
    <property type="entry name" value="PHOSPHATE-BINDING PROTEIN PSTS"/>
    <property type="match status" value="1"/>
</dbReference>
<dbReference type="Proteomes" id="UP000220828">
    <property type="component" value="Unassembled WGS sequence"/>
</dbReference>
<evidence type="ECO:0000256" key="1">
    <source>
        <dbReference type="ARBA" id="ARBA00022729"/>
    </source>
</evidence>
<feature type="chain" id="PRO_5013742900" evidence="2">
    <location>
        <begin position="25"/>
        <end position="304"/>
    </location>
</feature>
<gene>
    <name evidence="4" type="ORF">B0A77_08610</name>
</gene>
<comment type="caution">
    <text evidence="4">The sequence shown here is derived from an EMBL/GenBank/DDBJ whole genome shotgun (WGS) entry which is preliminary data.</text>
</comment>
<proteinExistence type="predicted"/>
<protein>
    <submittedName>
        <fullName evidence="4">Phosphate ABC transporter substrate-binding protein</fullName>
    </submittedName>
</protein>
<sequence>MKIFSKIFIALLVLSLLYFCNQKGQDEQTILIGKVSILVDESILPIVEDQVQVFESDYDAKITLVPKSEAEVLRAFFKDTMQVAVLTRKLTPLETNVFINKKITPKVTPFATDAIALIGNKNNNDTLIALQDVIDFMKGISKKNIKGLVFDNPNSSSLRYFNELAGLQSTPDKGVFSFKTNEEVIKYVSENSGIIGVVGVNWLVEPTANIEKYKEHIRVLSVKGLKTSGYYLPTQNNIAEHTYPLARDLYIINCQGFSGLGMGFASFMTGERGQRIILKSGLLPWKIPTRNISVRKTINNDKKE</sequence>
<reference evidence="4 5" key="1">
    <citation type="submission" date="2017-09" db="EMBL/GenBank/DDBJ databases">
        <title>Whole genomes of Flavobacteriaceae.</title>
        <authorList>
            <person name="Stine C."/>
            <person name="Li C."/>
            <person name="Tadesse D."/>
        </authorList>
    </citation>
    <scope>NUCLEOTIDE SEQUENCE [LARGE SCALE GENOMIC DNA]</scope>
    <source>
        <strain evidence="4 5">ATCC 35036</strain>
    </source>
</reference>
<accession>A0A2H3KXJ5</accession>
<dbReference type="Gene3D" id="3.40.190.10">
    <property type="entry name" value="Periplasmic binding protein-like II"/>
    <property type="match status" value="2"/>
</dbReference>
<evidence type="ECO:0000313" key="4">
    <source>
        <dbReference type="EMBL" id="PDS24186.1"/>
    </source>
</evidence>
<dbReference type="Pfam" id="PF12849">
    <property type="entry name" value="PBP_like_2"/>
    <property type="match status" value="1"/>
</dbReference>
<dbReference type="PANTHER" id="PTHR30570">
    <property type="entry name" value="PERIPLASMIC PHOSPHATE BINDING COMPONENT OF PHOSPHATE ABC TRANSPORTER"/>
    <property type="match status" value="1"/>
</dbReference>
<dbReference type="AlphaFoldDB" id="A0A2H3KXJ5"/>
<dbReference type="InterPro" id="IPR050811">
    <property type="entry name" value="Phosphate_ABC_transporter"/>
</dbReference>
<organism evidence="4 5">
    <name type="scientific">Flavobacterium branchiophilum</name>
    <dbReference type="NCBI Taxonomy" id="55197"/>
    <lineage>
        <taxon>Bacteria</taxon>
        <taxon>Pseudomonadati</taxon>
        <taxon>Bacteroidota</taxon>
        <taxon>Flavobacteriia</taxon>
        <taxon>Flavobacteriales</taxon>
        <taxon>Flavobacteriaceae</taxon>
        <taxon>Flavobacterium</taxon>
    </lineage>
</organism>
<evidence type="ECO:0000313" key="5">
    <source>
        <dbReference type="Proteomes" id="UP000220828"/>
    </source>
</evidence>